<keyword evidence="1" id="KW-1133">Transmembrane helix</keyword>
<sequence length="60" mass="6722">MKKKMLEIIILALWAFSFSHLAIILGIPKNGLYIVVGFPILFVGGLLIVHLFQNKNENGK</sequence>
<proteinExistence type="predicted"/>
<keyword evidence="1" id="KW-0472">Membrane</keyword>
<accession>A0A1S9UNF7</accession>
<evidence type="ECO:0000313" key="2">
    <source>
        <dbReference type="EMBL" id="OOR23767.1"/>
    </source>
</evidence>
<dbReference type="RefSeq" id="WP_078180923.1">
    <property type="nucleotide sequence ID" value="NZ_MUAL01000027.1"/>
</dbReference>
<dbReference type="AlphaFoldDB" id="A0A1S9UNF7"/>
<comment type="caution">
    <text evidence="2">The sequence shown here is derived from an EMBL/GenBank/DDBJ whole genome shotgun (WGS) entry which is preliminary data.</text>
</comment>
<organism evidence="2 3">
    <name type="scientific">Bacillus cereus</name>
    <dbReference type="NCBI Taxonomy" id="1396"/>
    <lineage>
        <taxon>Bacteria</taxon>
        <taxon>Bacillati</taxon>
        <taxon>Bacillota</taxon>
        <taxon>Bacilli</taxon>
        <taxon>Bacillales</taxon>
        <taxon>Bacillaceae</taxon>
        <taxon>Bacillus</taxon>
        <taxon>Bacillus cereus group</taxon>
    </lineage>
</organism>
<gene>
    <name evidence="2" type="ORF">BW892_15420</name>
</gene>
<name>A0A1S9UNF7_BACCE</name>
<feature type="transmembrane region" description="Helical" evidence="1">
    <location>
        <begin position="32"/>
        <end position="52"/>
    </location>
</feature>
<protein>
    <submittedName>
        <fullName evidence="2">Uncharacterized protein</fullName>
    </submittedName>
</protein>
<evidence type="ECO:0000256" key="1">
    <source>
        <dbReference type="SAM" id="Phobius"/>
    </source>
</evidence>
<reference evidence="2 3" key="1">
    <citation type="submission" date="2017-01" db="EMBL/GenBank/DDBJ databases">
        <title>Bacillus cereus isolates.</title>
        <authorList>
            <person name="Beno S.M."/>
        </authorList>
    </citation>
    <scope>NUCLEOTIDE SEQUENCE [LARGE SCALE GENOMIC DNA]</scope>
    <source>
        <strain evidence="2 3">FSL M7-1219</strain>
    </source>
</reference>
<evidence type="ECO:0000313" key="3">
    <source>
        <dbReference type="Proteomes" id="UP000191124"/>
    </source>
</evidence>
<dbReference type="Proteomes" id="UP000191124">
    <property type="component" value="Unassembled WGS sequence"/>
</dbReference>
<dbReference type="EMBL" id="MUAL01000027">
    <property type="protein sequence ID" value="OOR23767.1"/>
    <property type="molecule type" value="Genomic_DNA"/>
</dbReference>
<keyword evidence="1" id="KW-0812">Transmembrane</keyword>